<dbReference type="KEGG" id="cavi:CAV_1655"/>
<dbReference type="OrthoDB" id="2168659at2"/>
<dbReference type="GO" id="GO:0005886">
    <property type="term" value="C:plasma membrane"/>
    <property type="evidence" value="ECO:0007669"/>
    <property type="project" value="UniProtKB-SubCell"/>
</dbReference>
<dbReference type="RefSeq" id="WP_094324392.1">
    <property type="nucleotide sequence ID" value="NZ_CP022347.1"/>
</dbReference>
<dbReference type="InterPro" id="IPR000390">
    <property type="entry name" value="Small_drug/metabolite_transptr"/>
</dbReference>
<keyword evidence="4 7" id="KW-1133">Transmembrane helix</keyword>
<dbReference type="InterPro" id="IPR037185">
    <property type="entry name" value="EmrE-like"/>
</dbReference>
<keyword evidence="2" id="KW-1003">Cell membrane</keyword>
<evidence type="ECO:0000256" key="5">
    <source>
        <dbReference type="ARBA" id="ARBA00023136"/>
    </source>
</evidence>
<evidence type="ECO:0000313" key="8">
    <source>
        <dbReference type="EMBL" id="ASQ31253.1"/>
    </source>
</evidence>
<dbReference type="EMBL" id="CP022347">
    <property type="protein sequence ID" value="ASQ31253.1"/>
    <property type="molecule type" value="Genomic_DNA"/>
</dbReference>
<reference evidence="8 9" key="1">
    <citation type="submission" date="2017-07" db="EMBL/GenBank/DDBJ databases">
        <title>Analysis of two Campylobacter avium genomes and identification of a novel hippuricase gene.</title>
        <authorList>
            <person name="Miller W.G."/>
            <person name="Chapman M.H."/>
            <person name="Yee E."/>
            <person name="Revez J."/>
            <person name="Bono J.L."/>
            <person name="Rossi M."/>
        </authorList>
    </citation>
    <scope>NUCLEOTIDE SEQUENCE [LARGE SCALE GENOMIC DNA]</scope>
    <source>
        <strain evidence="8 9">LMG 24591</strain>
    </source>
</reference>
<comment type="similarity">
    <text evidence="6">Belongs to the drug/metabolite transporter (DMT) superfamily. Small multidrug resistance (SMR) (TC 2.A.7.1) family.</text>
</comment>
<evidence type="ECO:0000256" key="7">
    <source>
        <dbReference type="SAM" id="Phobius"/>
    </source>
</evidence>
<gene>
    <name evidence="8" type="ORF">CAV_1655</name>
</gene>
<name>A0A222MZ44_9BACT</name>
<dbReference type="PANTHER" id="PTHR30561">
    <property type="entry name" value="SMR FAMILY PROTON-DEPENDENT DRUG EFFLUX TRANSPORTER SUGE"/>
    <property type="match status" value="1"/>
</dbReference>
<sequence>MKKKISANFAWFSVLFGGFVEIFWVSGLKYSQSILEYCLTAIGVLISFICMLLAVKRLEVSIAYAVFVGIGTAGVVVSEMLVFAEAVSLVKIILIAVLLLGVIGLKLVSKEQGEKSDEDLANELSKNLGIDELEEILGEKK</sequence>
<feature type="transmembrane region" description="Helical" evidence="7">
    <location>
        <begin position="89"/>
        <end position="108"/>
    </location>
</feature>
<dbReference type="GO" id="GO:0022857">
    <property type="term" value="F:transmembrane transporter activity"/>
    <property type="evidence" value="ECO:0007669"/>
    <property type="project" value="InterPro"/>
</dbReference>
<dbReference type="Pfam" id="PF00893">
    <property type="entry name" value="Multi_Drug_Res"/>
    <property type="match status" value="1"/>
</dbReference>
<dbReference type="Proteomes" id="UP000201169">
    <property type="component" value="Chromosome"/>
</dbReference>
<feature type="transmembrane region" description="Helical" evidence="7">
    <location>
        <begin position="62"/>
        <end position="83"/>
    </location>
</feature>
<proteinExistence type="inferred from homology"/>
<evidence type="ECO:0000256" key="2">
    <source>
        <dbReference type="ARBA" id="ARBA00022475"/>
    </source>
</evidence>
<dbReference type="SUPFAM" id="SSF103481">
    <property type="entry name" value="Multidrug resistance efflux transporter EmrE"/>
    <property type="match status" value="1"/>
</dbReference>
<protein>
    <submittedName>
        <fullName evidence="8">Multidrug efflux system protein, EmrE family</fullName>
    </submittedName>
</protein>
<feature type="transmembrane region" description="Helical" evidence="7">
    <location>
        <begin position="9"/>
        <end position="28"/>
    </location>
</feature>
<dbReference type="AlphaFoldDB" id="A0A222MZ44"/>
<evidence type="ECO:0000256" key="3">
    <source>
        <dbReference type="ARBA" id="ARBA00022692"/>
    </source>
</evidence>
<organism evidence="8 9">
    <name type="scientific">Campylobacter avium LMG 24591</name>
    <dbReference type="NCBI Taxonomy" id="522484"/>
    <lineage>
        <taxon>Bacteria</taxon>
        <taxon>Pseudomonadati</taxon>
        <taxon>Campylobacterota</taxon>
        <taxon>Epsilonproteobacteria</taxon>
        <taxon>Campylobacterales</taxon>
        <taxon>Campylobacteraceae</taxon>
        <taxon>Campylobacter</taxon>
    </lineage>
</organism>
<dbReference type="Gene3D" id="1.10.3730.20">
    <property type="match status" value="1"/>
</dbReference>
<keyword evidence="9" id="KW-1185">Reference proteome</keyword>
<evidence type="ECO:0000256" key="4">
    <source>
        <dbReference type="ARBA" id="ARBA00022989"/>
    </source>
</evidence>
<comment type="subcellular location">
    <subcellularLocation>
        <location evidence="1 6">Cell membrane</location>
        <topology evidence="1 6">Multi-pass membrane protein</topology>
    </subcellularLocation>
</comment>
<dbReference type="InterPro" id="IPR045324">
    <property type="entry name" value="Small_multidrug_res"/>
</dbReference>
<feature type="transmembrane region" description="Helical" evidence="7">
    <location>
        <begin position="34"/>
        <end position="55"/>
    </location>
</feature>
<evidence type="ECO:0000256" key="6">
    <source>
        <dbReference type="RuleBase" id="RU003942"/>
    </source>
</evidence>
<keyword evidence="5 7" id="KW-0472">Membrane</keyword>
<keyword evidence="3 6" id="KW-0812">Transmembrane</keyword>
<accession>A0A222MZ44</accession>
<dbReference type="PANTHER" id="PTHR30561:SF7">
    <property type="entry name" value="GUANIDINIUM EFFLUX SYSTEM SUBUNIT GDNC-RELATED"/>
    <property type="match status" value="1"/>
</dbReference>
<evidence type="ECO:0000256" key="1">
    <source>
        <dbReference type="ARBA" id="ARBA00004651"/>
    </source>
</evidence>
<evidence type="ECO:0000313" key="9">
    <source>
        <dbReference type="Proteomes" id="UP000201169"/>
    </source>
</evidence>